<dbReference type="SUPFAM" id="SSF53850">
    <property type="entry name" value="Periplasmic binding protein-like II"/>
    <property type="match status" value="1"/>
</dbReference>
<proteinExistence type="predicted"/>
<dbReference type="Pfam" id="PF16868">
    <property type="entry name" value="NMT1_3"/>
    <property type="match status" value="1"/>
</dbReference>
<dbReference type="Proteomes" id="UP000324965">
    <property type="component" value="Unassembled WGS sequence"/>
</dbReference>
<dbReference type="PANTHER" id="PTHR42941">
    <property type="entry name" value="SLL1037 PROTEIN"/>
    <property type="match status" value="1"/>
</dbReference>
<dbReference type="NCBIfam" id="TIGR02122">
    <property type="entry name" value="TRAP_TAXI"/>
    <property type="match status" value="1"/>
</dbReference>
<name>A0A5A9ZXI0_9ACTN</name>
<dbReference type="OrthoDB" id="5582316at2"/>
<dbReference type="PANTHER" id="PTHR42941:SF1">
    <property type="entry name" value="SLL1037 PROTEIN"/>
    <property type="match status" value="1"/>
</dbReference>
<keyword evidence="2" id="KW-1185">Reference proteome</keyword>
<dbReference type="AlphaFoldDB" id="A0A5A9ZXI0"/>
<dbReference type="InterPro" id="IPR011852">
    <property type="entry name" value="TRAP_TAXI"/>
</dbReference>
<dbReference type="EMBL" id="VDFC01000075">
    <property type="protein sequence ID" value="KAA0922228.1"/>
    <property type="molecule type" value="Genomic_DNA"/>
</dbReference>
<gene>
    <name evidence="1" type="ORF">FGF04_34245</name>
</gene>
<evidence type="ECO:0000313" key="1">
    <source>
        <dbReference type="EMBL" id="KAA0922228.1"/>
    </source>
</evidence>
<reference evidence="1 2" key="1">
    <citation type="submission" date="2019-05" db="EMBL/GenBank/DDBJ databases">
        <authorList>
            <person name="Hariharan J."/>
            <person name="Choudoir M.J."/>
            <person name="Diebold P."/>
            <person name="Panke-Buisse K."/>
            <person name="Buckley D.H."/>
        </authorList>
    </citation>
    <scope>NUCLEOTIDE SEQUENCE [LARGE SCALE GENOMIC DNA]</scope>
    <source>
        <strain evidence="1 2">SUN51</strain>
    </source>
</reference>
<dbReference type="Gene3D" id="3.40.190.10">
    <property type="entry name" value="Periplasmic binding protein-like II"/>
    <property type="match status" value="2"/>
</dbReference>
<protein>
    <submittedName>
        <fullName evidence="1">TAXI family TRAP transporter solute-binding subunit</fullName>
    </submittedName>
</protein>
<evidence type="ECO:0000313" key="2">
    <source>
        <dbReference type="Proteomes" id="UP000324965"/>
    </source>
</evidence>
<sequence>MFQEALPRIGRRRALQGSAAVLVVLGLLLWWLLPLGESSPGGKVVFSTGTANGVYQLYGDLLRDALDKDMPRLDVDLEESEGSLENVERVATGQADFTIAAADAVERYEDNGGRGADLLRGCARLYDDYVHVVVPLHSDVNSIAELKGRKVAVGQPGSGVRLIAEQVLAAAGVDPKKGIEPFSAGIRDAPDMLEEGKIDAFFWSGGLPTSAVTTLSQHFDVKLVPIDADLVAELHKPGKGSRHYRSALMPADAYHKAQNGIAVPTIAVANLLVTRADMDATLTEGMTRTVINSRDGIGEVVHAAQRVDLRTAIYTEPLDLHTGAQRYYRSVKP</sequence>
<accession>A0A5A9ZXI0</accession>
<dbReference type="RefSeq" id="WP_149515286.1">
    <property type="nucleotide sequence ID" value="NZ_VDFC01000075.1"/>
</dbReference>
<comment type="caution">
    <text evidence="1">The sequence shown here is derived from an EMBL/GenBank/DDBJ whole genome shotgun (WGS) entry which is preliminary data.</text>
</comment>
<organism evidence="1 2">
    <name type="scientific">Streptomyces apricus</name>
    <dbReference type="NCBI Taxonomy" id="1828112"/>
    <lineage>
        <taxon>Bacteria</taxon>
        <taxon>Bacillati</taxon>
        <taxon>Actinomycetota</taxon>
        <taxon>Actinomycetes</taxon>
        <taxon>Kitasatosporales</taxon>
        <taxon>Streptomycetaceae</taxon>
        <taxon>Streptomyces</taxon>
    </lineage>
</organism>